<keyword evidence="7" id="KW-0325">Glycoprotein</keyword>
<comment type="similarity">
    <text evidence="1">Belongs to the nuclease type I family.</text>
</comment>
<evidence type="ECO:0000256" key="1">
    <source>
        <dbReference type="ARBA" id="ARBA00009547"/>
    </source>
</evidence>
<evidence type="ECO:0000256" key="8">
    <source>
        <dbReference type="SAM" id="SignalP"/>
    </source>
</evidence>
<keyword evidence="4" id="KW-0255">Endonuclease</keyword>
<protein>
    <recommendedName>
        <fullName evidence="11">S1/P1 nuclease</fullName>
    </recommendedName>
</protein>
<evidence type="ECO:0000256" key="4">
    <source>
        <dbReference type="ARBA" id="ARBA00022759"/>
    </source>
</evidence>
<evidence type="ECO:0000256" key="2">
    <source>
        <dbReference type="ARBA" id="ARBA00022722"/>
    </source>
</evidence>
<name>A0A9N9KQ79_9HELO</name>
<dbReference type="PANTHER" id="PTHR33146">
    <property type="entry name" value="ENDONUCLEASE 4"/>
    <property type="match status" value="1"/>
</dbReference>
<dbReference type="PANTHER" id="PTHR33146:SF26">
    <property type="entry name" value="ENDONUCLEASE 4"/>
    <property type="match status" value="1"/>
</dbReference>
<feature type="signal peptide" evidence="8">
    <location>
        <begin position="1"/>
        <end position="21"/>
    </location>
</feature>
<evidence type="ECO:0000256" key="6">
    <source>
        <dbReference type="ARBA" id="ARBA00023157"/>
    </source>
</evidence>
<dbReference type="EMBL" id="CAJVRL010000038">
    <property type="protein sequence ID" value="CAG8950758.1"/>
    <property type="molecule type" value="Genomic_DNA"/>
</dbReference>
<dbReference type="OrthoDB" id="441446at2759"/>
<keyword evidence="6" id="KW-1015">Disulfide bond</keyword>
<dbReference type="CDD" id="cd11010">
    <property type="entry name" value="S1-P1_nuclease"/>
    <property type="match status" value="1"/>
</dbReference>
<evidence type="ECO:0000256" key="5">
    <source>
        <dbReference type="ARBA" id="ARBA00022801"/>
    </source>
</evidence>
<dbReference type="GO" id="GO:0046872">
    <property type="term" value="F:metal ion binding"/>
    <property type="evidence" value="ECO:0007669"/>
    <property type="project" value="UniProtKB-KW"/>
</dbReference>
<keyword evidence="10" id="KW-1185">Reference proteome</keyword>
<organism evidence="9 10">
    <name type="scientific">Hymenoscyphus fraxineus</name>
    <dbReference type="NCBI Taxonomy" id="746836"/>
    <lineage>
        <taxon>Eukaryota</taxon>
        <taxon>Fungi</taxon>
        <taxon>Dikarya</taxon>
        <taxon>Ascomycota</taxon>
        <taxon>Pezizomycotina</taxon>
        <taxon>Leotiomycetes</taxon>
        <taxon>Helotiales</taxon>
        <taxon>Helotiaceae</taxon>
        <taxon>Hymenoscyphus</taxon>
    </lineage>
</organism>
<dbReference type="InterPro" id="IPR008947">
    <property type="entry name" value="PLipase_C/P1_nuclease_dom_sf"/>
</dbReference>
<evidence type="ECO:0000256" key="3">
    <source>
        <dbReference type="ARBA" id="ARBA00022723"/>
    </source>
</evidence>
<reference evidence="9" key="1">
    <citation type="submission" date="2021-07" db="EMBL/GenBank/DDBJ databases">
        <authorList>
            <person name="Durling M."/>
        </authorList>
    </citation>
    <scope>NUCLEOTIDE SEQUENCE</scope>
</reference>
<feature type="chain" id="PRO_5040144025" description="S1/P1 nuclease" evidence="8">
    <location>
        <begin position="22"/>
        <end position="289"/>
    </location>
</feature>
<keyword evidence="8" id="KW-0732">Signal</keyword>
<dbReference type="Gene3D" id="1.10.575.10">
    <property type="entry name" value="P1 Nuclease"/>
    <property type="match status" value="1"/>
</dbReference>
<proteinExistence type="inferred from homology"/>
<evidence type="ECO:0000313" key="9">
    <source>
        <dbReference type="EMBL" id="CAG8950758.1"/>
    </source>
</evidence>
<dbReference type="GO" id="GO:0004519">
    <property type="term" value="F:endonuclease activity"/>
    <property type="evidence" value="ECO:0007669"/>
    <property type="project" value="UniProtKB-KW"/>
</dbReference>
<dbReference type="AlphaFoldDB" id="A0A9N9KQ79"/>
<keyword evidence="2" id="KW-0540">Nuclease</keyword>
<evidence type="ECO:0000313" key="10">
    <source>
        <dbReference type="Proteomes" id="UP000696280"/>
    </source>
</evidence>
<keyword evidence="5" id="KW-0378">Hydrolase</keyword>
<accession>A0A9N9KQ79</accession>
<dbReference type="GO" id="GO:0003676">
    <property type="term" value="F:nucleic acid binding"/>
    <property type="evidence" value="ECO:0007669"/>
    <property type="project" value="InterPro"/>
</dbReference>
<evidence type="ECO:0000256" key="7">
    <source>
        <dbReference type="ARBA" id="ARBA00023180"/>
    </source>
</evidence>
<dbReference type="Pfam" id="PF02265">
    <property type="entry name" value="S1-P1_nuclease"/>
    <property type="match status" value="1"/>
</dbReference>
<dbReference type="GO" id="GO:0016788">
    <property type="term" value="F:hydrolase activity, acting on ester bonds"/>
    <property type="evidence" value="ECO:0007669"/>
    <property type="project" value="InterPro"/>
</dbReference>
<keyword evidence="3" id="KW-0479">Metal-binding</keyword>
<sequence>MGFPSTFSIGLLASSLPVALGWGSLGHQTVAYVATNFVNELTKAKFQTILGDTTSDYLASIATFADSYRYTEGGEFTSPYHYIDAMDSPPETCGVDFERDCPEEGCIVSAISNYTTRIQSSSLSEAEVLFAAKMVVHFVADIHQPLHNENLAVGGNTILVTFDGAATNLHAVWDTSIPQKFAGSATLAHAHTFAANLTDAIQNGVYKNESATWLKGIDLSVPVETAMLWAVDANAFVCTAVIPEGPNVTTTIDLGGEYYRENIPVVQRQLAKAGYRLAKWLDLIAASTT</sequence>
<gene>
    <name evidence="9" type="ORF">HYFRA_00002971</name>
</gene>
<dbReference type="InterPro" id="IPR003154">
    <property type="entry name" value="S1/P1nuclease"/>
</dbReference>
<dbReference type="SUPFAM" id="SSF48537">
    <property type="entry name" value="Phospholipase C/P1 nuclease"/>
    <property type="match status" value="1"/>
</dbReference>
<dbReference type="Proteomes" id="UP000696280">
    <property type="component" value="Unassembled WGS sequence"/>
</dbReference>
<evidence type="ECO:0008006" key="11">
    <source>
        <dbReference type="Google" id="ProtNLM"/>
    </source>
</evidence>
<dbReference type="GO" id="GO:0006308">
    <property type="term" value="P:DNA catabolic process"/>
    <property type="evidence" value="ECO:0007669"/>
    <property type="project" value="InterPro"/>
</dbReference>
<comment type="caution">
    <text evidence="9">The sequence shown here is derived from an EMBL/GenBank/DDBJ whole genome shotgun (WGS) entry which is preliminary data.</text>
</comment>